<accession>A0A133U7P4</accession>
<protein>
    <submittedName>
        <fullName evidence="1">Uncharacterized protein</fullName>
    </submittedName>
</protein>
<gene>
    <name evidence="1" type="ORF">AKJ61_01195</name>
</gene>
<name>A0A133U7P4_9EURY</name>
<keyword evidence="2" id="KW-1185">Reference proteome</keyword>
<dbReference type="AlphaFoldDB" id="A0A133U7P4"/>
<dbReference type="EMBL" id="LHXK01000010">
    <property type="protein sequence ID" value="KXA90187.1"/>
    <property type="molecule type" value="Genomic_DNA"/>
</dbReference>
<dbReference type="Proteomes" id="UP000070184">
    <property type="component" value="Unassembled WGS sequence"/>
</dbReference>
<evidence type="ECO:0000313" key="1">
    <source>
        <dbReference type="EMBL" id="KXA90187.1"/>
    </source>
</evidence>
<comment type="caution">
    <text evidence="1">The sequence shown here is derived from an EMBL/GenBank/DDBJ whole genome shotgun (WGS) entry which is preliminary data.</text>
</comment>
<organism evidence="1 2">
    <name type="scientific">candidate division MSBL1 archaeon SCGC-AAA259B11</name>
    <dbReference type="NCBI Taxonomy" id="1698260"/>
    <lineage>
        <taxon>Archaea</taxon>
        <taxon>Methanobacteriati</taxon>
        <taxon>Methanobacteriota</taxon>
        <taxon>candidate division MSBL1</taxon>
    </lineage>
</organism>
<evidence type="ECO:0000313" key="2">
    <source>
        <dbReference type="Proteomes" id="UP000070184"/>
    </source>
</evidence>
<proteinExistence type="predicted"/>
<sequence>MTGILAFFLFVGIFSFSLQGVSANPESSRYKIESIERDQSFSKIKGKIIDVNLIRVTKISDKFLKVKLSFNNVRSARYALDIFGRRALFSSFYQNTLMIPEDGSKTITVKVRETGQDSIYSLAVDVNVDINTYLIEYILSSIGPCSPSTRTLINIEHGIKKQYYQDSPMLSIAWSEWAEKINSYFNENPGVAVNALKECGIDLAKGEIIDRIPGLGTLLTLISSGELVKKNLTCPAEETLFINIKRVTIDREYLLTLLNNALADGKISPEEKTKLLTALDAWLAGK</sequence>
<reference evidence="1 2" key="1">
    <citation type="journal article" date="2016" name="Sci. Rep.">
        <title>Metabolic traits of an uncultured archaeal lineage -MSBL1- from brine pools of the Red Sea.</title>
        <authorList>
            <person name="Mwirichia R."/>
            <person name="Alam I."/>
            <person name="Rashid M."/>
            <person name="Vinu M."/>
            <person name="Ba-Alawi W."/>
            <person name="Anthony Kamau A."/>
            <person name="Kamanda Ngugi D."/>
            <person name="Goker M."/>
            <person name="Klenk H.P."/>
            <person name="Bajic V."/>
            <person name="Stingl U."/>
        </authorList>
    </citation>
    <scope>NUCLEOTIDE SEQUENCE [LARGE SCALE GENOMIC DNA]</scope>
    <source>
        <strain evidence="1">SCGC-AAA259B11</strain>
    </source>
</reference>